<dbReference type="Gene3D" id="2.30.30.940">
    <property type="match status" value="1"/>
</dbReference>
<reference evidence="3 4" key="1">
    <citation type="submission" date="2017-06" db="EMBL/GenBank/DDBJ databases">
        <title>Genome sequencing of cyanobaciteial culture collection at National Institute for Environmental Studies (NIES).</title>
        <authorList>
            <person name="Hirose Y."/>
            <person name="Shimura Y."/>
            <person name="Fujisawa T."/>
            <person name="Nakamura Y."/>
            <person name="Kawachi M."/>
        </authorList>
    </citation>
    <scope>NUCLEOTIDE SEQUENCE [LARGE SCALE GENOMIC DNA]</scope>
    <source>
        <strain evidence="3 4">NIES-2135</strain>
        <plasmid evidence="4">Plasmid Plasmid2 dna</plasmid>
    </source>
</reference>
<keyword evidence="3" id="KW-0378">Hydrolase</keyword>
<geneLocation type="plasmid" evidence="3">
    <name>plasmid2</name>
</geneLocation>
<proteinExistence type="predicted"/>
<dbReference type="AlphaFoldDB" id="A0A1Z4JSG3"/>
<keyword evidence="3" id="KW-0347">Helicase</keyword>
<evidence type="ECO:0000259" key="2">
    <source>
        <dbReference type="Pfam" id="PF08751"/>
    </source>
</evidence>
<feature type="region of interest" description="Disordered" evidence="1">
    <location>
        <begin position="243"/>
        <end position="269"/>
    </location>
</feature>
<evidence type="ECO:0000313" key="4">
    <source>
        <dbReference type="Proteomes" id="UP000217895"/>
    </source>
</evidence>
<name>A0A1Z4JSG3_LEPBY</name>
<dbReference type="EMBL" id="AP018205">
    <property type="protein sequence ID" value="BAY59613.1"/>
    <property type="molecule type" value="Genomic_DNA"/>
</dbReference>
<dbReference type="SUPFAM" id="SSF55464">
    <property type="entry name" value="Origin of replication-binding domain, RBD-like"/>
    <property type="match status" value="1"/>
</dbReference>
<dbReference type="InterPro" id="IPR027417">
    <property type="entry name" value="P-loop_NTPase"/>
</dbReference>
<protein>
    <submittedName>
        <fullName evidence="3">DNA helicase, TrwC and TraI like protein</fullName>
    </submittedName>
</protein>
<gene>
    <name evidence="3" type="ORF">NIES2135_64900</name>
</gene>
<sequence length="808" mass="90826">MLTVSKLNNANYYLRQCQTSTQAFDRTQPGEPTGIWLGSAPPSLGLPEMVKAKHLRLLLDGKDIYGEKLVKDHPNRVAGWDLVFAAPKSVSLFWAIAPEDVQNQIEALHTQAMTKAITWLESQTFSRRGADGSDRQPIKLAIAAFGHSTNQDGQPHLHHHCLVPNIGLGYGFTGAIDSTTLYRYQKAAGALYRAEYAAKLESELGLAIRRTEQSFEIEPFSRAKGIHRSLMDTLSSRRVAIEQQQPKDPSGAAHIAKVTRSTNKDLRSRQEVCEQTRLLASRYGVTQKHIERLIQSGRESGWLRSRWNEWKCLREARTDVVRFQSHFSKRDLVCSLAQAAQGKGINAARILELAETVLASRYVRSLGEHRGEQRFTTHRMYKQEQSLMRSIEKIQSRSPILVRSRIIADSIQHYGLSEEQGQCLKHLCQSPSGLKVLTGLSGSGKTQVVASLSDALIRAGYRVVTVSNFPQSLSDRIQQTRSLLSSLLKEKPQHFTVGQLLWRLEQGQISLSRSSVVVIDDAHRLSLPQMSSLMAAVERSKAKLVLSGDRQVSQFSSAFQAITRSHPSIELKELHRQVQERDRAFIREIADGKTMKALKNLLERNQLTLHSSRREAIHTIVEQWAQNAPQDFRNHQIIVDSRLLAHEVNQTAQATLKRHGLLQGTPLSVGSILLHVGDRIQFQQHHRLDGICKGDTATVLKLSKLMRTAIVQLDNGARRVISLQPTQNVKLGYAVQSTQLGTRVPAQAYVLTEGVCREHTLAQISQFSARMHLHSWQTGSPILREFARSMQVERDYQLAVEIEQTRTQ</sequence>
<evidence type="ECO:0000313" key="3">
    <source>
        <dbReference type="EMBL" id="BAY59613.1"/>
    </source>
</evidence>
<dbReference type="SUPFAM" id="SSF52540">
    <property type="entry name" value="P-loop containing nucleoside triphosphate hydrolases"/>
    <property type="match status" value="2"/>
</dbReference>
<keyword evidence="3" id="KW-0547">Nucleotide-binding</keyword>
<keyword evidence="3" id="KW-0067">ATP-binding</keyword>
<dbReference type="NCBIfam" id="NF041492">
    <property type="entry name" value="MobF"/>
    <property type="match status" value="1"/>
</dbReference>
<dbReference type="GO" id="GO:0004386">
    <property type="term" value="F:helicase activity"/>
    <property type="evidence" value="ECO:0007669"/>
    <property type="project" value="UniProtKB-KW"/>
</dbReference>
<accession>A0A1Z4JSG3</accession>
<feature type="domain" description="TrwC relaxase" evidence="2">
    <location>
        <begin position="9"/>
        <end position="277"/>
    </location>
</feature>
<dbReference type="InterPro" id="IPR014862">
    <property type="entry name" value="TrwC"/>
</dbReference>
<dbReference type="Pfam" id="PF13604">
    <property type="entry name" value="AAA_30"/>
    <property type="match status" value="1"/>
</dbReference>
<evidence type="ECO:0000256" key="1">
    <source>
        <dbReference type="SAM" id="MobiDB-lite"/>
    </source>
</evidence>
<keyword evidence="4" id="KW-1185">Reference proteome</keyword>
<dbReference type="Proteomes" id="UP000217895">
    <property type="component" value="Plasmid Plasmid2 dna"/>
</dbReference>
<dbReference type="Pfam" id="PF08751">
    <property type="entry name" value="TrwC"/>
    <property type="match status" value="1"/>
</dbReference>
<organism evidence="3 4">
    <name type="scientific">Leptolyngbya boryana NIES-2135</name>
    <dbReference type="NCBI Taxonomy" id="1973484"/>
    <lineage>
        <taxon>Bacteria</taxon>
        <taxon>Bacillati</taxon>
        <taxon>Cyanobacteriota</taxon>
        <taxon>Cyanophyceae</taxon>
        <taxon>Leptolyngbyales</taxon>
        <taxon>Leptolyngbyaceae</taxon>
        <taxon>Leptolyngbya group</taxon>
        <taxon>Leptolyngbya</taxon>
    </lineage>
</organism>
<dbReference type="Gene3D" id="3.40.50.300">
    <property type="entry name" value="P-loop containing nucleotide triphosphate hydrolases"/>
    <property type="match status" value="2"/>
</dbReference>
<keyword evidence="3" id="KW-0614">Plasmid</keyword>